<dbReference type="SUPFAM" id="SSF53448">
    <property type="entry name" value="Nucleotide-diphospho-sugar transferases"/>
    <property type="match status" value="1"/>
</dbReference>
<name>A0A0F9EEU7_9ZZZZ</name>
<protein>
    <submittedName>
        <fullName evidence="2">Uncharacterized protein</fullName>
    </submittedName>
</protein>
<organism evidence="2">
    <name type="scientific">marine sediment metagenome</name>
    <dbReference type="NCBI Taxonomy" id="412755"/>
    <lineage>
        <taxon>unclassified sequences</taxon>
        <taxon>metagenomes</taxon>
        <taxon>ecological metagenomes</taxon>
    </lineage>
</organism>
<gene>
    <name evidence="2" type="ORF">LCGC14_2161900</name>
</gene>
<feature type="compositionally biased region" description="Basic and acidic residues" evidence="1">
    <location>
        <begin position="248"/>
        <end position="266"/>
    </location>
</feature>
<dbReference type="Gene3D" id="3.90.550.10">
    <property type="entry name" value="Spore Coat Polysaccharide Biosynthesis Protein SpsA, Chain A"/>
    <property type="match status" value="1"/>
</dbReference>
<dbReference type="AlphaFoldDB" id="A0A0F9EEU7"/>
<reference evidence="2" key="1">
    <citation type="journal article" date="2015" name="Nature">
        <title>Complex archaea that bridge the gap between prokaryotes and eukaryotes.</title>
        <authorList>
            <person name="Spang A."/>
            <person name="Saw J.H."/>
            <person name="Jorgensen S.L."/>
            <person name="Zaremba-Niedzwiedzka K."/>
            <person name="Martijn J."/>
            <person name="Lind A.E."/>
            <person name="van Eijk R."/>
            <person name="Schleper C."/>
            <person name="Guy L."/>
            <person name="Ettema T.J."/>
        </authorList>
    </citation>
    <scope>NUCLEOTIDE SEQUENCE</scope>
</reference>
<proteinExistence type="predicted"/>
<dbReference type="EMBL" id="LAZR01027751">
    <property type="protein sequence ID" value="KKL64746.1"/>
    <property type="molecule type" value="Genomic_DNA"/>
</dbReference>
<dbReference type="InterPro" id="IPR029044">
    <property type="entry name" value="Nucleotide-diphossugar_trans"/>
</dbReference>
<comment type="caution">
    <text evidence="2">The sequence shown here is derived from an EMBL/GenBank/DDBJ whole genome shotgun (WGS) entry which is preliminary data.</text>
</comment>
<evidence type="ECO:0000313" key="2">
    <source>
        <dbReference type="EMBL" id="KKL64746.1"/>
    </source>
</evidence>
<accession>A0A0F9EEU7</accession>
<feature type="region of interest" description="Disordered" evidence="1">
    <location>
        <begin position="237"/>
        <end position="272"/>
    </location>
</feature>
<evidence type="ECO:0000256" key="1">
    <source>
        <dbReference type="SAM" id="MobiDB-lite"/>
    </source>
</evidence>
<sequence length="272" mass="30583">MKVHIGSAIYRTVEARHHASLATLIQRPGVEYMPVMGDALVERSRCISATYFLTESDADVHLSIDSDITDFDTDAALGMCQQTFKHDIVGGIYVTRNTTRTFPTSMFEPGTSVEMSLDPTPFPVRYVATGFMATHRRVFEKLAEDMPLLHGKDGARAFYPFYIPFIVDDDEGNPILLSEDWAFCHRAKDAGFGTYINPAIRLGHVSQMVFRLEDMFYDPVMPQPCLLERPDNTAKWRIHRSTQNDPKNGSEESRQVRRAQGRKEAKAGAASA</sequence>